<dbReference type="FunFam" id="3.30.70.270:FF:000001">
    <property type="entry name" value="Diguanylate cyclase domain protein"/>
    <property type="match status" value="1"/>
</dbReference>
<comment type="catalytic activity">
    <reaction evidence="2">
        <text>2 GTP = 3',3'-c-di-GMP + 2 diphosphate</text>
        <dbReference type="Rhea" id="RHEA:24898"/>
        <dbReference type="ChEBI" id="CHEBI:33019"/>
        <dbReference type="ChEBI" id="CHEBI:37565"/>
        <dbReference type="ChEBI" id="CHEBI:58805"/>
        <dbReference type="EC" id="2.7.7.65"/>
    </reaction>
</comment>
<dbReference type="InterPro" id="IPR043128">
    <property type="entry name" value="Rev_trsase/Diguanyl_cyclase"/>
</dbReference>
<dbReference type="RefSeq" id="WP_109950975.1">
    <property type="nucleotide sequence ID" value="NZ_CP029551.1"/>
</dbReference>
<evidence type="ECO:0000259" key="4">
    <source>
        <dbReference type="PROSITE" id="PS50887"/>
    </source>
</evidence>
<dbReference type="EC" id="2.7.7.65" evidence="1"/>
<dbReference type="NCBIfam" id="TIGR00254">
    <property type="entry name" value="GGDEF"/>
    <property type="match status" value="1"/>
</dbReference>
<protein>
    <recommendedName>
        <fullName evidence="1">diguanylate cyclase</fullName>
        <ecNumber evidence="1">2.7.7.65</ecNumber>
    </recommendedName>
</protein>
<gene>
    <name evidence="5" type="ORF">DK427_09000</name>
</gene>
<evidence type="ECO:0000313" key="5">
    <source>
        <dbReference type="EMBL" id="AWN35863.1"/>
    </source>
</evidence>
<dbReference type="SMART" id="SM00267">
    <property type="entry name" value="GGDEF"/>
    <property type="match status" value="1"/>
</dbReference>
<dbReference type="PROSITE" id="PS50887">
    <property type="entry name" value="GGDEF"/>
    <property type="match status" value="1"/>
</dbReference>
<proteinExistence type="predicted"/>
<dbReference type="GO" id="GO:0052621">
    <property type="term" value="F:diguanylate cyclase activity"/>
    <property type="evidence" value="ECO:0007669"/>
    <property type="project" value="UniProtKB-EC"/>
</dbReference>
<dbReference type="OrthoDB" id="9759607at2"/>
<name>A0A2U8VQC9_9HYPH</name>
<dbReference type="CDD" id="cd01949">
    <property type="entry name" value="GGDEF"/>
    <property type="match status" value="1"/>
</dbReference>
<reference evidence="5 6" key="1">
    <citation type="submission" date="2018-05" db="EMBL/GenBank/DDBJ databases">
        <title>Complete Genome Sequence of Methylobacterium sp. 17Sr1-43.</title>
        <authorList>
            <person name="Srinivasan S."/>
        </authorList>
    </citation>
    <scope>NUCLEOTIDE SEQUENCE [LARGE SCALE GENOMIC DNA]</scope>
    <source>
        <strain evidence="5 6">17Sr1-43</strain>
    </source>
</reference>
<dbReference type="EMBL" id="CP029551">
    <property type="protein sequence ID" value="AWN35863.1"/>
    <property type="molecule type" value="Genomic_DNA"/>
</dbReference>
<keyword evidence="3" id="KW-0472">Membrane</keyword>
<feature type="transmembrane region" description="Helical" evidence="3">
    <location>
        <begin position="145"/>
        <end position="162"/>
    </location>
</feature>
<dbReference type="KEGG" id="meti:DK427_09000"/>
<dbReference type="InterPro" id="IPR050469">
    <property type="entry name" value="Diguanylate_Cyclase"/>
</dbReference>
<dbReference type="GO" id="GO:0043709">
    <property type="term" value="P:cell adhesion involved in single-species biofilm formation"/>
    <property type="evidence" value="ECO:0007669"/>
    <property type="project" value="TreeGrafter"/>
</dbReference>
<dbReference type="Gene3D" id="3.30.70.270">
    <property type="match status" value="1"/>
</dbReference>
<dbReference type="GO" id="GO:1902201">
    <property type="term" value="P:negative regulation of bacterial-type flagellum-dependent cell motility"/>
    <property type="evidence" value="ECO:0007669"/>
    <property type="project" value="TreeGrafter"/>
</dbReference>
<dbReference type="PANTHER" id="PTHR45138:SF9">
    <property type="entry name" value="DIGUANYLATE CYCLASE DGCM-RELATED"/>
    <property type="match status" value="1"/>
</dbReference>
<dbReference type="InterPro" id="IPR029787">
    <property type="entry name" value="Nucleotide_cyclase"/>
</dbReference>
<dbReference type="SUPFAM" id="SSF55073">
    <property type="entry name" value="Nucleotide cyclase"/>
    <property type="match status" value="1"/>
</dbReference>
<dbReference type="Pfam" id="PF00990">
    <property type="entry name" value="GGDEF"/>
    <property type="match status" value="1"/>
</dbReference>
<keyword evidence="6" id="KW-1185">Reference proteome</keyword>
<feature type="transmembrane region" description="Helical" evidence="3">
    <location>
        <begin position="60"/>
        <end position="82"/>
    </location>
</feature>
<dbReference type="InterPro" id="IPR000160">
    <property type="entry name" value="GGDEF_dom"/>
</dbReference>
<evidence type="ECO:0000256" key="2">
    <source>
        <dbReference type="ARBA" id="ARBA00034247"/>
    </source>
</evidence>
<sequence length="435" mass="47374">MSNKRRDELADISAAMASHDFKAEIETLIKGSIRKMRPTAATMKLYRRVSWHGRAATARAWLKVITLINVLVIGIDYMMAASMLAPAIALRGLAIPLVYLAVVKAWTTERPAWIEGLSIILFSLSMMMLACMLGLVAGGPIHERYATACFMVISTSIAVIPLGRRWIILSGLCNCLAYAGVQWLNPSVSGFDVGLMTAFFAAVTSALILARLTANRVHLRAEMLRLHDLFQMRQLRAANRQLQELAITDALTGILNRRAIMERFQASFDDPARACRLAVALVDIDHFKRLNDTRGHQEGDRCLRAVATSLAASATAWRGEVGRYGGEEFLLLLPDADIDRARVACEQMRQTVQTMNLPSSLAGDAGPVTVSIGVAAISTGPHSPTMMSELLRAADEALYAAKRGGRNRVQLSGGRDELQGVAGANLSPRALHRVA</sequence>
<feature type="domain" description="GGDEF" evidence="4">
    <location>
        <begin position="275"/>
        <end position="414"/>
    </location>
</feature>
<evidence type="ECO:0000256" key="3">
    <source>
        <dbReference type="SAM" id="Phobius"/>
    </source>
</evidence>
<evidence type="ECO:0000313" key="6">
    <source>
        <dbReference type="Proteomes" id="UP000246058"/>
    </source>
</evidence>
<keyword evidence="3" id="KW-1133">Transmembrane helix</keyword>
<accession>A0A2U8VQC9</accession>
<evidence type="ECO:0000256" key="1">
    <source>
        <dbReference type="ARBA" id="ARBA00012528"/>
    </source>
</evidence>
<dbReference type="GO" id="GO:0005886">
    <property type="term" value="C:plasma membrane"/>
    <property type="evidence" value="ECO:0007669"/>
    <property type="project" value="TreeGrafter"/>
</dbReference>
<dbReference type="PANTHER" id="PTHR45138">
    <property type="entry name" value="REGULATORY COMPONENTS OF SENSORY TRANSDUCTION SYSTEM"/>
    <property type="match status" value="1"/>
</dbReference>
<dbReference type="Proteomes" id="UP000246058">
    <property type="component" value="Chromosome"/>
</dbReference>
<dbReference type="AlphaFoldDB" id="A0A2U8VQC9"/>
<organism evidence="5 6">
    <name type="scientific">Methylobacterium radiodurans</name>
    <dbReference type="NCBI Taxonomy" id="2202828"/>
    <lineage>
        <taxon>Bacteria</taxon>
        <taxon>Pseudomonadati</taxon>
        <taxon>Pseudomonadota</taxon>
        <taxon>Alphaproteobacteria</taxon>
        <taxon>Hyphomicrobiales</taxon>
        <taxon>Methylobacteriaceae</taxon>
        <taxon>Methylobacterium</taxon>
    </lineage>
</organism>
<feature type="transmembrane region" description="Helical" evidence="3">
    <location>
        <begin position="190"/>
        <end position="210"/>
    </location>
</feature>
<feature type="transmembrane region" description="Helical" evidence="3">
    <location>
        <begin position="119"/>
        <end position="139"/>
    </location>
</feature>
<keyword evidence="3" id="KW-0812">Transmembrane</keyword>